<proteinExistence type="predicted"/>
<comment type="caution">
    <text evidence="2">The sequence shown here is derived from an EMBL/GenBank/DDBJ whole genome shotgun (WGS) entry which is preliminary data.</text>
</comment>
<keyword evidence="1" id="KW-0812">Transmembrane</keyword>
<keyword evidence="1" id="KW-1133">Transmembrane helix</keyword>
<evidence type="ECO:0000256" key="1">
    <source>
        <dbReference type="SAM" id="Phobius"/>
    </source>
</evidence>
<evidence type="ECO:0008006" key="3">
    <source>
        <dbReference type="Google" id="ProtNLM"/>
    </source>
</evidence>
<accession>A0A0F9N3N1</accession>
<name>A0A0F9N3N1_9ZZZZ</name>
<sequence length="83" mass="9639">MNMIKHNLIRLLGITSAVFAFITLILALPFLFFICVAFQCLNYPGYYDFAVFPKQKGQPREKEKRKGINVVSRILTILVEFIR</sequence>
<organism evidence="2">
    <name type="scientific">marine sediment metagenome</name>
    <dbReference type="NCBI Taxonomy" id="412755"/>
    <lineage>
        <taxon>unclassified sequences</taxon>
        <taxon>metagenomes</taxon>
        <taxon>ecological metagenomes</taxon>
    </lineage>
</organism>
<evidence type="ECO:0000313" key="2">
    <source>
        <dbReference type="EMBL" id="KKN06347.1"/>
    </source>
</evidence>
<feature type="transmembrane region" description="Helical" evidence="1">
    <location>
        <begin position="12"/>
        <end position="34"/>
    </location>
</feature>
<gene>
    <name evidence="2" type="ORF">LCGC14_1078170</name>
</gene>
<keyword evidence="1" id="KW-0472">Membrane</keyword>
<dbReference type="AlphaFoldDB" id="A0A0F9N3N1"/>
<protein>
    <recommendedName>
        <fullName evidence="3">Bacterial sugar transferase domain-containing protein</fullName>
    </recommendedName>
</protein>
<reference evidence="2" key="1">
    <citation type="journal article" date="2015" name="Nature">
        <title>Complex archaea that bridge the gap between prokaryotes and eukaryotes.</title>
        <authorList>
            <person name="Spang A."/>
            <person name="Saw J.H."/>
            <person name="Jorgensen S.L."/>
            <person name="Zaremba-Niedzwiedzka K."/>
            <person name="Martijn J."/>
            <person name="Lind A.E."/>
            <person name="van Eijk R."/>
            <person name="Schleper C."/>
            <person name="Guy L."/>
            <person name="Ettema T.J."/>
        </authorList>
    </citation>
    <scope>NUCLEOTIDE SEQUENCE</scope>
</reference>
<dbReference type="EMBL" id="LAZR01004702">
    <property type="protein sequence ID" value="KKN06347.1"/>
    <property type="molecule type" value="Genomic_DNA"/>
</dbReference>